<keyword evidence="4" id="KW-0808">Transferase</keyword>
<dbReference type="AlphaFoldDB" id="A0A8R1TYM7"/>
<evidence type="ECO:0000259" key="8">
    <source>
        <dbReference type="Pfam" id="PF25525"/>
    </source>
</evidence>
<dbReference type="PANTHER" id="PTHR22968">
    <property type="entry name" value="PROTEIN KINASE C, MU"/>
    <property type="match status" value="1"/>
</dbReference>
<proteinExistence type="predicted"/>
<accession>A0A8R1TYM7</accession>
<comment type="subcellular location">
    <subcellularLocation>
        <location evidence="1">Cytoplasm</location>
    </subcellularLocation>
</comment>
<keyword evidence="6" id="KW-0862">Zinc</keyword>
<dbReference type="GO" id="GO:0007200">
    <property type="term" value="P:phospholipase C-activating G protein-coupled receptor signaling pathway"/>
    <property type="evidence" value="ECO:0007669"/>
    <property type="project" value="TreeGrafter"/>
</dbReference>
<evidence type="ECO:0000256" key="2">
    <source>
        <dbReference type="ARBA" id="ARBA00022490"/>
    </source>
</evidence>
<evidence type="ECO:0000256" key="6">
    <source>
        <dbReference type="ARBA" id="ARBA00022771"/>
    </source>
</evidence>
<dbReference type="EMBL" id="CMVM020000187">
    <property type="status" value="NOT_ANNOTATED_CDS"/>
    <property type="molecule type" value="Genomic_DNA"/>
</dbReference>
<dbReference type="EnsemblMetazoa" id="OVOC7045.1">
    <property type="protein sequence ID" value="OVOC7045.1"/>
    <property type="gene ID" value="WBGene00243854"/>
</dbReference>
<name>A0A8R1TYM7_ONCVO</name>
<keyword evidence="10" id="KW-1185">Reference proteome</keyword>
<dbReference type="Pfam" id="PF25525">
    <property type="entry name" value="Ubiquitin_PRKD1_N"/>
    <property type="match status" value="1"/>
</dbReference>
<sequence>MNKVNISFQSGVFKEVIAVKNGKISLKELRELAAKFIQKIYSKYGFDNILSDYLLLYRHDNNSANILQLITTSNDISDGMLIEIIIGCKFHKIHIEDWRYGINFWALSKLRI</sequence>
<evidence type="ECO:0000256" key="7">
    <source>
        <dbReference type="ARBA" id="ARBA00022777"/>
    </source>
</evidence>
<evidence type="ECO:0000256" key="3">
    <source>
        <dbReference type="ARBA" id="ARBA00022527"/>
    </source>
</evidence>
<keyword evidence="7" id="KW-0418">Kinase</keyword>
<reference evidence="9" key="2">
    <citation type="submission" date="2022-06" db="UniProtKB">
        <authorList>
            <consortium name="EnsemblMetazoa"/>
        </authorList>
    </citation>
    <scope>IDENTIFICATION</scope>
</reference>
<evidence type="ECO:0000313" key="9">
    <source>
        <dbReference type="EnsemblMetazoa" id="OVOC7045.1"/>
    </source>
</evidence>
<evidence type="ECO:0000313" key="10">
    <source>
        <dbReference type="Proteomes" id="UP000024404"/>
    </source>
</evidence>
<dbReference type="InterPro" id="IPR057764">
    <property type="entry name" value="Ubiquitin_PRKD1-3_N"/>
</dbReference>
<dbReference type="OMA" id="VEIVIGX"/>
<dbReference type="GO" id="GO:0005829">
    <property type="term" value="C:cytosol"/>
    <property type="evidence" value="ECO:0007669"/>
    <property type="project" value="TreeGrafter"/>
</dbReference>
<reference evidence="10" key="1">
    <citation type="submission" date="2013-10" db="EMBL/GenBank/DDBJ databases">
        <title>Genome sequencing of Onchocerca volvulus.</title>
        <authorList>
            <person name="Cotton J."/>
            <person name="Tsai J."/>
            <person name="Stanley E."/>
            <person name="Tracey A."/>
            <person name="Holroyd N."/>
            <person name="Lustigman S."/>
            <person name="Berriman M."/>
        </authorList>
    </citation>
    <scope>NUCLEOTIDE SEQUENCE</scope>
</reference>
<evidence type="ECO:0000256" key="4">
    <source>
        <dbReference type="ARBA" id="ARBA00022679"/>
    </source>
</evidence>
<evidence type="ECO:0000256" key="5">
    <source>
        <dbReference type="ARBA" id="ARBA00022737"/>
    </source>
</evidence>
<dbReference type="GO" id="GO:0004674">
    <property type="term" value="F:protein serine/threonine kinase activity"/>
    <property type="evidence" value="ECO:0007669"/>
    <property type="project" value="UniProtKB-KW"/>
</dbReference>
<feature type="domain" description="Serine/threonine-protein kinase D1-3-like ubiquitin-like" evidence="8">
    <location>
        <begin position="4"/>
        <end position="86"/>
    </location>
</feature>
<dbReference type="GO" id="GO:0035556">
    <property type="term" value="P:intracellular signal transduction"/>
    <property type="evidence" value="ECO:0007669"/>
    <property type="project" value="TreeGrafter"/>
</dbReference>
<keyword evidence="5" id="KW-0677">Repeat</keyword>
<dbReference type="PANTHER" id="PTHR22968:SF24">
    <property type="entry name" value="SERINE_THREONINE-PROTEIN KINASE"/>
    <property type="match status" value="1"/>
</dbReference>
<keyword evidence="6" id="KW-0863">Zinc-finger</keyword>
<dbReference type="GO" id="GO:0008270">
    <property type="term" value="F:zinc ion binding"/>
    <property type="evidence" value="ECO:0007669"/>
    <property type="project" value="UniProtKB-KW"/>
</dbReference>
<evidence type="ECO:0000256" key="1">
    <source>
        <dbReference type="ARBA" id="ARBA00004496"/>
    </source>
</evidence>
<organism evidence="9 10">
    <name type="scientific">Onchocerca volvulus</name>
    <dbReference type="NCBI Taxonomy" id="6282"/>
    <lineage>
        <taxon>Eukaryota</taxon>
        <taxon>Metazoa</taxon>
        <taxon>Ecdysozoa</taxon>
        <taxon>Nematoda</taxon>
        <taxon>Chromadorea</taxon>
        <taxon>Rhabditida</taxon>
        <taxon>Spirurina</taxon>
        <taxon>Spiruromorpha</taxon>
        <taxon>Filarioidea</taxon>
        <taxon>Onchocercidae</taxon>
        <taxon>Onchocerca</taxon>
    </lineage>
</organism>
<keyword evidence="3" id="KW-0723">Serine/threonine-protein kinase</keyword>
<keyword evidence="6" id="KW-0479">Metal-binding</keyword>
<protein>
    <recommendedName>
        <fullName evidence="8">Serine/threonine-protein kinase D1-3-like ubiquitin-like domain-containing protein</fullName>
    </recommendedName>
</protein>
<keyword evidence="2" id="KW-0963">Cytoplasm</keyword>
<dbReference type="Proteomes" id="UP000024404">
    <property type="component" value="Unassembled WGS sequence"/>
</dbReference>